<name>A0A6C0CRK9_9ZZZZ</name>
<organism evidence="1">
    <name type="scientific">viral metagenome</name>
    <dbReference type="NCBI Taxonomy" id="1070528"/>
    <lineage>
        <taxon>unclassified sequences</taxon>
        <taxon>metagenomes</taxon>
        <taxon>organismal metagenomes</taxon>
    </lineage>
</organism>
<proteinExistence type="predicted"/>
<accession>A0A6C0CRK9</accession>
<reference evidence="1" key="1">
    <citation type="journal article" date="2020" name="Nature">
        <title>Giant virus diversity and host interactions through global metagenomics.</title>
        <authorList>
            <person name="Schulz F."/>
            <person name="Roux S."/>
            <person name="Paez-Espino D."/>
            <person name="Jungbluth S."/>
            <person name="Walsh D.A."/>
            <person name="Denef V.J."/>
            <person name="McMahon K.D."/>
            <person name="Konstantinidis K.T."/>
            <person name="Eloe-Fadrosh E.A."/>
            <person name="Kyrpides N.C."/>
            <person name="Woyke T."/>
        </authorList>
    </citation>
    <scope>NUCLEOTIDE SEQUENCE</scope>
    <source>
        <strain evidence="1">GVMAG-M-3300021962-46</strain>
    </source>
</reference>
<dbReference type="EMBL" id="MN739480">
    <property type="protein sequence ID" value="QHT07188.1"/>
    <property type="molecule type" value="Genomic_DNA"/>
</dbReference>
<protein>
    <submittedName>
        <fullName evidence="1">Uncharacterized protein</fullName>
    </submittedName>
</protein>
<evidence type="ECO:0000313" key="1">
    <source>
        <dbReference type="EMBL" id="QHT07188.1"/>
    </source>
</evidence>
<sequence>MDATNTQKRAFLKFKDTIRQIGEPSSMYQPFDKIPYDKTKKISNEETQRDNYRDKHHREKVKTVVPRQVKMSNYKIHQVLLDSNDRDKSIFPNMNHYVLKAATHFRNAFGVRLLKSELLYHSLTPGNGVYLALNDYRLLVRNEKQDQIPLFARITPGINDFQCVTTNILDDPYTYILNPMEPKLLRFEMNLYDSDNILIKDNHFNLILHLAIFCYS</sequence>
<dbReference type="AlphaFoldDB" id="A0A6C0CRK9"/>